<reference evidence="3 4" key="1">
    <citation type="submission" date="2020-02" db="EMBL/GenBank/DDBJ databases">
        <title>Genome assembly of a novel Clostridium senegalense strain.</title>
        <authorList>
            <person name="Gupta T.B."/>
            <person name="Jauregui R."/>
            <person name="Maclean P."/>
            <person name="Nawarathana A."/>
            <person name="Brightwell G."/>
        </authorList>
    </citation>
    <scope>NUCLEOTIDE SEQUENCE [LARGE SCALE GENOMIC DNA]</scope>
    <source>
        <strain evidence="3 4">AGRFS4</strain>
    </source>
</reference>
<dbReference type="RefSeq" id="WP_061994868.1">
    <property type="nucleotide sequence ID" value="NZ_JAAGPU010000001.1"/>
</dbReference>
<feature type="coiled-coil region" evidence="2">
    <location>
        <begin position="41"/>
        <end position="75"/>
    </location>
</feature>
<evidence type="ECO:0000256" key="2">
    <source>
        <dbReference type="SAM" id="Coils"/>
    </source>
</evidence>
<dbReference type="PANTHER" id="PTHR37313:SF2">
    <property type="entry name" value="UPF0749 PROTEIN YLXX"/>
    <property type="match status" value="1"/>
</dbReference>
<dbReference type="AlphaFoldDB" id="A0A6M0H022"/>
<evidence type="ECO:0000256" key="1">
    <source>
        <dbReference type="ARBA" id="ARBA00009108"/>
    </source>
</evidence>
<dbReference type="Proteomes" id="UP000481872">
    <property type="component" value="Unassembled WGS sequence"/>
</dbReference>
<proteinExistence type="inferred from homology"/>
<sequence length="240" mass="26556">MKKVTNQLIVGSIFLVLGFLVTVQIKTLNKQIAGKDDTTNNSEILVENEHLKKEKEDLQKKIDELTLKSKEFESAAAGRTEESTLLLDELQQSRLQSGNVDVKGPGITIYITPKSNLFNNSIEVTPISDLDLLSIVNELNAADAEAISINDIRLTSRSGIRSAGSNTIVINNERISPTARVVIKAIGNKKLLEGAINFPGNIPSKLQKTCDVTYEMKDDILVKKTNETQQFQYVKQVDNE</sequence>
<organism evidence="3 4">
    <name type="scientific">Clostridium senegalense</name>
    <dbReference type="NCBI Taxonomy" id="1465809"/>
    <lineage>
        <taxon>Bacteria</taxon>
        <taxon>Bacillati</taxon>
        <taxon>Bacillota</taxon>
        <taxon>Clostridia</taxon>
        <taxon>Eubacteriales</taxon>
        <taxon>Clostridiaceae</taxon>
        <taxon>Clostridium</taxon>
    </lineage>
</organism>
<accession>A0A6M0H022</accession>
<dbReference type="Pfam" id="PF05949">
    <property type="entry name" value="DUF881"/>
    <property type="match status" value="1"/>
</dbReference>
<keyword evidence="4" id="KW-1185">Reference proteome</keyword>
<dbReference type="InterPro" id="IPR010273">
    <property type="entry name" value="DUF881"/>
</dbReference>
<keyword evidence="2" id="KW-0175">Coiled coil</keyword>
<gene>
    <name evidence="3" type="ORF">G3M99_01450</name>
</gene>
<evidence type="ECO:0000313" key="4">
    <source>
        <dbReference type="Proteomes" id="UP000481872"/>
    </source>
</evidence>
<evidence type="ECO:0000313" key="3">
    <source>
        <dbReference type="EMBL" id="NEU03538.1"/>
    </source>
</evidence>
<name>A0A6M0H022_9CLOT</name>
<dbReference type="PANTHER" id="PTHR37313">
    <property type="entry name" value="UPF0749 PROTEIN RV1825"/>
    <property type="match status" value="1"/>
</dbReference>
<dbReference type="EMBL" id="JAAGPU010000001">
    <property type="protein sequence ID" value="NEU03538.1"/>
    <property type="molecule type" value="Genomic_DNA"/>
</dbReference>
<comment type="caution">
    <text evidence="3">The sequence shown here is derived from an EMBL/GenBank/DDBJ whole genome shotgun (WGS) entry which is preliminary data.</text>
</comment>
<protein>
    <submittedName>
        <fullName evidence="3">DUF881 domain-containing protein</fullName>
    </submittedName>
</protein>
<dbReference type="Gene3D" id="3.30.70.1880">
    <property type="entry name" value="Protein of unknown function DUF881"/>
    <property type="match status" value="1"/>
</dbReference>
<comment type="similarity">
    <text evidence="1">Belongs to the UPF0749 family.</text>
</comment>